<dbReference type="EnsemblPlants" id="MELO3C035195.2.1">
    <property type="protein sequence ID" value="MELO3C035195.2.1"/>
    <property type="gene ID" value="MELO3C035195.2"/>
</dbReference>
<organism evidence="1">
    <name type="scientific">Cucumis melo</name>
    <name type="common">Muskmelon</name>
    <dbReference type="NCBI Taxonomy" id="3656"/>
    <lineage>
        <taxon>Eukaryota</taxon>
        <taxon>Viridiplantae</taxon>
        <taxon>Streptophyta</taxon>
        <taxon>Embryophyta</taxon>
        <taxon>Tracheophyta</taxon>
        <taxon>Spermatophyta</taxon>
        <taxon>Magnoliopsida</taxon>
        <taxon>eudicotyledons</taxon>
        <taxon>Gunneridae</taxon>
        <taxon>Pentapetalae</taxon>
        <taxon>rosids</taxon>
        <taxon>fabids</taxon>
        <taxon>Cucurbitales</taxon>
        <taxon>Cucurbitaceae</taxon>
        <taxon>Benincaseae</taxon>
        <taxon>Cucumis</taxon>
    </lineage>
</organism>
<evidence type="ECO:0000313" key="1">
    <source>
        <dbReference type="EnsemblPlants" id="MELO3C035195.2.1"/>
    </source>
</evidence>
<reference evidence="1" key="1">
    <citation type="submission" date="2023-03" db="UniProtKB">
        <authorList>
            <consortium name="EnsemblPlants"/>
        </authorList>
    </citation>
    <scope>IDENTIFICATION</scope>
</reference>
<protein>
    <submittedName>
        <fullName evidence="1">Uncharacterized protein</fullName>
    </submittedName>
</protein>
<name>A0A9I9EKW2_CUCME</name>
<dbReference type="AlphaFoldDB" id="A0A9I9EKW2"/>
<dbReference type="Gramene" id="MELO3C035195.2.1">
    <property type="protein sequence ID" value="MELO3C035195.2.1"/>
    <property type="gene ID" value="MELO3C035195.2"/>
</dbReference>
<accession>A0A9I9EKW2</accession>
<sequence>MCRRTSLFVGVNWIQFGSNLGHLNIEFLVGSGLVQFTLCSRRCLKEGGEESSSTTAKTIIRKSKGRSFWQDDVASVFTKYLHCIVIRHCCFYMAIASELGFVMTYRVNIELLLLLLFDAHDSMQVFSWLVYSVCDFEISSGGVSMINRRTKSIDQIKVDR</sequence>
<proteinExistence type="predicted"/>